<dbReference type="STRING" id="61819.ENSACIP00000024021"/>
<accession>A0A3Q0SLL0</accession>
<feature type="domain" description="Ig-like" evidence="4">
    <location>
        <begin position="19"/>
        <end position="106"/>
    </location>
</feature>
<dbReference type="SUPFAM" id="SSF49265">
    <property type="entry name" value="Fibronectin type III"/>
    <property type="match status" value="3"/>
</dbReference>
<dbReference type="FunFam" id="2.60.40.10:FF:000986">
    <property type="entry name" value="Titin b"/>
    <property type="match status" value="1"/>
</dbReference>
<dbReference type="FunFam" id="2.60.40.10:FF:000002">
    <property type="entry name" value="Titin a"/>
    <property type="match status" value="1"/>
</dbReference>
<dbReference type="CDD" id="cd00063">
    <property type="entry name" value="FN3"/>
    <property type="match status" value="5"/>
</dbReference>
<dbReference type="InterPro" id="IPR036116">
    <property type="entry name" value="FN3_sf"/>
</dbReference>
<dbReference type="GeneTree" id="ENSGT01110000267173"/>
<keyword evidence="3" id="KW-0732">Signal</keyword>
<dbReference type="InterPro" id="IPR007110">
    <property type="entry name" value="Ig-like_dom"/>
</dbReference>
<dbReference type="PROSITE" id="PS50853">
    <property type="entry name" value="FN3"/>
    <property type="match status" value="3"/>
</dbReference>
<dbReference type="SMART" id="SM00060">
    <property type="entry name" value="FN3"/>
    <property type="match status" value="4"/>
</dbReference>
<dbReference type="PANTHER" id="PTHR14340:SF9">
    <property type="entry name" value="FIBRONECTIN TYPE-III DOMAIN-CONTAINING PROTEIN"/>
    <property type="match status" value="1"/>
</dbReference>
<dbReference type="Pfam" id="PF00041">
    <property type="entry name" value="fn3"/>
    <property type="match status" value="3"/>
</dbReference>
<dbReference type="AlphaFoldDB" id="A0A3Q0SLL0"/>
<dbReference type="PROSITE" id="PS50835">
    <property type="entry name" value="IG_LIKE"/>
    <property type="match status" value="3"/>
</dbReference>
<protein>
    <recommendedName>
        <fullName evidence="8">Titin</fullName>
    </recommendedName>
</protein>
<keyword evidence="1" id="KW-0677">Repeat</keyword>
<evidence type="ECO:0000259" key="4">
    <source>
        <dbReference type="PROSITE" id="PS50835"/>
    </source>
</evidence>
<dbReference type="InterPro" id="IPR013783">
    <property type="entry name" value="Ig-like_fold"/>
</dbReference>
<dbReference type="FunFam" id="2.60.40.10:FF:000135">
    <property type="entry name" value="Titin a"/>
    <property type="match status" value="1"/>
</dbReference>
<feature type="domain" description="Fibronectin type-III" evidence="5">
    <location>
        <begin position="601"/>
        <end position="701"/>
    </location>
</feature>
<reference evidence="6" key="1">
    <citation type="submission" date="2025-08" db="UniProtKB">
        <authorList>
            <consortium name="Ensembl"/>
        </authorList>
    </citation>
    <scope>IDENTIFICATION</scope>
</reference>
<dbReference type="Proteomes" id="UP000261340">
    <property type="component" value="Unplaced"/>
</dbReference>
<dbReference type="Pfam" id="PF07679">
    <property type="entry name" value="I-set"/>
    <property type="match status" value="3"/>
</dbReference>
<evidence type="ECO:0008006" key="8">
    <source>
        <dbReference type="Google" id="ProtNLM"/>
    </source>
</evidence>
<evidence type="ECO:0000256" key="2">
    <source>
        <dbReference type="ARBA" id="ARBA00023319"/>
    </source>
</evidence>
<dbReference type="OMA" id="CCNSALS"/>
<dbReference type="SMART" id="SM00409">
    <property type="entry name" value="IG"/>
    <property type="match status" value="3"/>
</dbReference>
<organism evidence="6 7">
    <name type="scientific">Amphilophus citrinellus</name>
    <name type="common">Midas cichlid</name>
    <name type="synonym">Cichlasoma citrinellum</name>
    <dbReference type="NCBI Taxonomy" id="61819"/>
    <lineage>
        <taxon>Eukaryota</taxon>
        <taxon>Metazoa</taxon>
        <taxon>Chordata</taxon>
        <taxon>Craniata</taxon>
        <taxon>Vertebrata</taxon>
        <taxon>Euteleostomi</taxon>
        <taxon>Actinopterygii</taxon>
        <taxon>Neopterygii</taxon>
        <taxon>Teleostei</taxon>
        <taxon>Neoteleostei</taxon>
        <taxon>Acanthomorphata</taxon>
        <taxon>Ovalentaria</taxon>
        <taxon>Cichlomorphae</taxon>
        <taxon>Cichliformes</taxon>
        <taxon>Cichlidae</taxon>
        <taxon>New World cichlids</taxon>
        <taxon>Cichlasomatinae</taxon>
        <taxon>Heroini</taxon>
        <taxon>Amphilophus</taxon>
    </lineage>
</organism>
<name>A0A3Q0SLL0_AMPCI</name>
<evidence type="ECO:0000256" key="3">
    <source>
        <dbReference type="SAM" id="SignalP"/>
    </source>
</evidence>
<feature type="signal peptide" evidence="3">
    <location>
        <begin position="1"/>
        <end position="18"/>
    </location>
</feature>
<evidence type="ECO:0000313" key="7">
    <source>
        <dbReference type="Proteomes" id="UP000261340"/>
    </source>
</evidence>
<dbReference type="InterPro" id="IPR003598">
    <property type="entry name" value="Ig_sub2"/>
</dbReference>
<dbReference type="PANTHER" id="PTHR14340">
    <property type="entry name" value="MICROFIBRIL-ASSOCIATED GLYCOPROTEIN 3"/>
    <property type="match status" value="1"/>
</dbReference>
<evidence type="ECO:0000313" key="6">
    <source>
        <dbReference type="Ensembl" id="ENSACIP00000024021.1"/>
    </source>
</evidence>
<feature type="chain" id="PRO_5018762297" description="Titin" evidence="3">
    <location>
        <begin position="19"/>
        <end position="749"/>
    </location>
</feature>
<proteinExistence type="predicted"/>
<dbReference type="PRINTS" id="PR00014">
    <property type="entry name" value="FNTYPEIII"/>
</dbReference>
<feature type="domain" description="Ig-like" evidence="4">
    <location>
        <begin position="201"/>
        <end position="292"/>
    </location>
</feature>
<dbReference type="SMART" id="SM00408">
    <property type="entry name" value="IGc2"/>
    <property type="match status" value="3"/>
</dbReference>
<evidence type="ECO:0000256" key="1">
    <source>
        <dbReference type="ARBA" id="ARBA00022737"/>
    </source>
</evidence>
<dbReference type="InterPro" id="IPR013098">
    <property type="entry name" value="Ig_I-set"/>
</dbReference>
<reference evidence="6" key="2">
    <citation type="submission" date="2025-09" db="UniProtKB">
        <authorList>
            <consortium name="Ensembl"/>
        </authorList>
    </citation>
    <scope>IDENTIFICATION</scope>
</reference>
<sequence>QQAEIILIFLLCYSLSVAPTIEVDVKLIEGLVVKAGSTIALPAKMTGIPLPTAKWMTDGKEIPSEGRYHIQTAESTTTLSIPECQRADTGEYLLTVSNPAGSKTVALHVTVLDLPGPPIGPINILEVTPDYMMIQWRAPKDDGGTPIISYVVEKKDVKKPVPGLIEGLEYRIRIRATNKVGDSEPRELPQTVLAKDILVPPEVVVDVSCRDSVTVRAGQIISLITRVKGRPDPEITWTKDARALSRDKRTEVNNNYPLCELVINDAIRSDYGKYAIVAKNSSGQAQATILVNVLDTPGACQNLKVAYVTKKSCMVSWENPEDNGGTEITQYIIECQATVMGKPQPDIKWTKDESAEEMKKGPRLQIESGADFSKLLLTGARRTDSGKYIVTASNNAGTCSAHAKVVVLDRPGPIRDLKVSVPEDDGGCDIYNYIIEKCETKRGVWSVHSNAVITNKAKITRLIEGNEYMFRVRAENKMGPGPAVQSDAIVAGTQFSVPGAPDAPEVTKIAREEMTVQWSEPEKDGGKPITGYLLEKTEEHAVRWTPVNKDPIPATRFTVTGLLPLHDYQYRVKAVNEIGIGSPSKASRAITAKDAVEPPAPPTNLKVLDSTKSSVTLGWTKPVSDGGAPIIGYVVEMRAQGTAKKGDDGWKRCNVAAQLITCEFTVTSLDENLVYEFRVSAQNQVGMSLPCNLEGAVIPREILGEEEIELYFILRVTDNFFRLQYCAFTLKSILCLLLCCNSALSAHTE</sequence>
<dbReference type="InterPro" id="IPR003599">
    <property type="entry name" value="Ig_sub"/>
</dbReference>
<dbReference type="FunFam" id="2.60.40.10:FF:000031">
    <property type="entry name" value="Myosin-binding protein C, slow type"/>
    <property type="match status" value="1"/>
</dbReference>
<evidence type="ECO:0000259" key="5">
    <source>
        <dbReference type="PROSITE" id="PS50853"/>
    </source>
</evidence>
<dbReference type="Gene3D" id="2.60.40.10">
    <property type="entry name" value="Immunoglobulins"/>
    <property type="match status" value="7"/>
</dbReference>
<feature type="domain" description="Ig-like" evidence="4">
    <location>
        <begin position="325"/>
        <end position="406"/>
    </location>
</feature>
<feature type="domain" description="Fibronectin type-III" evidence="5">
    <location>
        <begin position="401"/>
        <end position="496"/>
    </location>
</feature>
<dbReference type="InterPro" id="IPR036179">
    <property type="entry name" value="Ig-like_dom_sf"/>
</dbReference>
<keyword evidence="2" id="KW-0393">Immunoglobulin domain</keyword>
<feature type="domain" description="Fibronectin type-III" evidence="5">
    <location>
        <begin position="500"/>
        <end position="595"/>
    </location>
</feature>
<dbReference type="Ensembl" id="ENSACIT00000024656.1">
    <property type="protein sequence ID" value="ENSACIP00000024021.1"/>
    <property type="gene ID" value="ENSACIG00000018643.1"/>
</dbReference>
<dbReference type="InterPro" id="IPR003961">
    <property type="entry name" value="FN3_dom"/>
</dbReference>
<dbReference type="FunFam" id="2.60.40.10:FF:000034">
    <property type="entry name" value="Titin isoform A"/>
    <property type="match status" value="1"/>
</dbReference>
<dbReference type="SUPFAM" id="SSF48726">
    <property type="entry name" value="Immunoglobulin"/>
    <property type="match status" value="2"/>
</dbReference>
<keyword evidence="7" id="KW-1185">Reference proteome</keyword>